<proteinExistence type="inferred from homology"/>
<dbReference type="InterPro" id="IPR020562">
    <property type="entry name" value="PRibGlycinamide_synth_N"/>
</dbReference>
<gene>
    <name evidence="12 15" type="primary">purD</name>
    <name evidence="15" type="ORF">E6K74_00390</name>
</gene>
<dbReference type="PROSITE" id="PS00184">
    <property type="entry name" value="GARS"/>
    <property type="match status" value="1"/>
</dbReference>
<comment type="caution">
    <text evidence="15">The sequence shown here is derived from an EMBL/GenBank/DDBJ whole genome shotgun (WGS) entry which is preliminary data.</text>
</comment>
<comment type="pathway">
    <text evidence="3 12">Purine metabolism; IMP biosynthesis via de novo pathway; N(1)-(5-phospho-D-ribosyl)glycinamide from 5-phospho-alpha-D-ribose 1-diphosphate: step 2/2.</text>
</comment>
<dbReference type="SMART" id="SM01210">
    <property type="entry name" value="GARS_C"/>
    <property type="match status" value="1"/>
</dbReference>
<dbReference type="Gene3D" id="3.40.50.20">
    <property type="match status" value="1"/>
</dbReference>
<dbReference type="NCBIfam" id="TIGR00877">
    <property type="entry name" value="purD"/>
    <property type="match status" value="1"/>
</dbReference>
<evidence type="ECO:0000313" key="16">
    <source>
        <dbReference type="Proteomes" id="UP000319829"/>
    </source>
</evidence>
<dbReference type="HAMAP" id="MF_00138">
    <property type="entry name" value="GARS"/>
    <property type="match status" value="1"/>
</dbReference>
<reference evidence="15 16" key="1">
    <citation type="journal article" date="2019" name="Nat. Microbiol.">
        <title>Mediterranean grassland soil C-N compound turnover is dependent on rainfall and depth, and is mediated by genomically divergent microorganisms.</title>
        <authorList>
            <person name="Diamond S."/>
            <person name="Andeer P.F."/>
            <person name="Li Z."/>
            <person name="Crits-Christoph A."/>
            <person name="Burstein D."/>
            <person name="Anantharaman K."/>
            <person name="Lane K.R."/>
            <person name="Thomas B.C."/>
            <person name="Pan C."/>
            <person name="Northen T.R."/>
            <person name="Banfield J.F."/>
        </authorList>
    </citation>
    <scope>NUCLEOTIDE SEQUENCE [LARGE SCALE GENOMIC DNA]</scope>
    <source>
        <strain evidence="15">WS_4</strain>
    </source>
</reference>
<name>A0A538SYK3_UNCEI</name>
<dbReference type="InterPro" id="IPR016185">
    <property type="entry name" value="PreATP-grasp_dom_sf"/>
</dbReference>
<dbReference type="InterPro" id="IPR013815">
    <property type="entry name" value="ATP_grasp_subdomain_1"/>
</dbReference>
<dbReference type="AlphaFoldDB" id="A0A538SYK3"/>
<dbReference type="GO" id="GO:0006189">
    <property type="term" value="P:'de novo' IMP biosynthetic process"/>
    <property type="evidence" value="ECO:0007669"/>
    <property type="project" value="UniProtKB-UniRule"/>
</dbReference>
<comment type="similarity">
    <text evidence="9 12">Belongs to the GARS family.</text>
</comment>
<dbReference type="PANTHER" id="PTHR43472">
    <property type="entry name" value="PHOSPHORIBOSYLAMINE--GLYCINE LIGASE"/>
    <property type="match status" value="1"/>
</dbReference>
<comment type="cofactor">
    <cofactor evidence="1">
        <name>Mn(2+)</name>
        <dbReference type="ChEBI" id="CHEBI:29035"/>
    </cofactor>
</comment>
<dbReference type="InterPro" id="IPR020559">
    <property type="entry name" value="PRibGlycinamide_synth_CS"/>
</dbReference>
<dbReference type="InterPro" id="IPR011054">
    <property type="entry name" value="Rudment_hybrid_motif"/>
</dbReference>
<dbReference type="SUPFAM" id="SSF51246">
    <property type="entry name" value="Rudiment single hybrid motif"/>
    <property type="match status" value="1"/>
</dbReference>
<dbReference type="Pfam" id="PF02843">
    <property type="entry name" value="GARS_C"/>
    <property type="match status" value="1"/>
</dbReference>
<dbReference type="Gene3D" id="3.30.1490.20">
    <property type="entry name" value="ATP-grasp fold, A domain"/>
    <property type="match status" value="1"/>
</dbReference>
<dbReference type="PROSITE" id="PS50975">
    <property type="entry name" value="ATP_GRASP"/>
    <property type="match status" value="1"/>
</dbReference>
<comment type="catalytic activity">
    <reaction evidence="12">
        <text>5-phospho-beta-D-ribosylamine + glycine + ATP = N(1)-(5-phospho-beta-D-ribosyl)glycinamide + ADP + phosphate + H(+)</text>
        <dbReference type="Rhea" id="RHEA:17453"/>
        <dbReference type="ChEBI" id="CHEBI:15378"/>
        <dbReference type="ChEBI" id="CHEBI:30616"/>
        <dbReference type="ChEBI" id="CHEBI:43474"/>
        <dbReference type="ChEBI" id="CHEBI:57305"/>
        <dbReference type="ChEBI" id="CHEBI:58681"/>
        <dbReference type="ChEBI" id="CHEBI:143788"/>
        <dbReference type="ChEBI" id="CHEBI:456216"/>
        <dbReference type="EC" id="6.3.4.13"/>
    </reaction>
</comment>
<dbReference type="Gene3D" id="3.90.600.10">
    <property type="entry name" value="Phosphoribosylglycinamide synthetase, C-terminal domain"/>
    <property type="match status" value="1"/>
</dbReference>
<evidence type="ECO:0000256" key="9">
    <source>
        <dbReference type="ARBA" id="ARBA00038345"/>
    </source>
</evidence>
<evidence type="ECO:0000256" key="3">
    <source>
        <dbReference type="ARBA" id="ARBA00005174"/>
    </source>
</evidence>
<keyword evidence="5 12" id="KW-0436">Ligase</keyword>
<dbReference type="SUPFAM" id="SSF52440">
    <property type="entry name" value="PreATP-grasp domain"/>
    <property type="match status" value="1"/>
</dbReference>
<organism evidence="15 16">
    <name type="scientific">Eiseniibacteriota bacterium</name>
    <dbReference type="NCBI Taxonomy" id="2212470"/>
    <lineage>
        <taxon>Bacteria</taxon>
        <taxon>Candidatus Eiseniibacteriota</taxon>
    </lineage>
</organism>
<dbReference type="Pfam" id="PF01071">
    <property type="entry name" value="GARS_A"/>
    <property type="match status" value="1"/>
</dbReference>
<dbReference type="Gene3D" id="3.30.470.20">
    <property type="entry name" value="ATP-grasp fold, B domain"/>
    <property type="match status" value="1"/>
</dbReference>
<comment type="cofactor">
    <cofactor evidence="2">
        <name>Mg(2+)</name>
        <dbReference type="ChEBI" id="CHEBI:18420"/>
    </cofactor>
</comment>
<evidence type="ECO:0000256" key="12">
    <source>
        <dbReference type="HAMAP-Rule" id="MF_00138"/>
    </source>
</evidence>
<keyword evidence="7 12" id="KW-0658">Purine biosynthesis</keyword>
<evidence type="ECO:0000256" key="11">
    <source>
        <dbReference type="ARBA" id="ARBA00042864"/>
    </source>
</evidence>
<evidence type="ECO:0000256" key="5">
    <source>
        <dbReference type="ARBA" id="ARBA00022598"/>
    </source>
</evidence>
<evidence type="ECO:0000256" key="13">
    <source>
        <dbReference type="PROSITE-ProRule" id="PRU00409"/>
    </source>
</evidence>
<evidence type="ECO:0000259" key="14">
    <source>
        <dbReference type="PROSITE" id="PS50975"/>
    </source>
</evidence>
<dbReference type="SUPFAM" id="SSF56059">
    <property type="entry name" value="Glutathione synthetase ATP-binding domain-like"/>
    <property type="match status" value="1"/>
</dbReference>
<evidence type="ECO:0000256" key="8">
    <source>
        <dbReference type="ARBA" id="ARBA00022840"/>
    </source>
</evidence>
<keyword evidence="8 13" id="KW-0067">ATP-binding</keyword>
<dbReference type="GO" id="GO:0004637">
    <property type="term" value="F:phosphoribosylamine-glycine ligase activity"/>
    <property type="evidence" value="ECO:0007669"/>
    <property type="project" value="UniProtKB-UniRule"/>
</dbReference>
<evidence type="ECO:0000256" key="2">
    <source>
        <dbReference type="ARBA" id="ARBA00001946"/>
    </source>
</evidence>
<dbReference type="Pfam" id="PF02844">
    <property type="entry name" value="GARS_N"/>
    <property type="match status" value="1"/>
</dbReference>
<dbReference type="GO" id="GO:0009113">
    <property type="term" value="P:purine nucleobase biosynthetic process"/>
    <property type="evidence" value="ECO:0007669"/>
    <property type="project" value="InterPro"/>
</dbReference>
<dbReference type="PANTHER" id="PTHR43472:SF1">
    <property type="entry name" value="PHOSPHORIBOSYLAMINE--GLYCINE LIGASE, CHLOROPLASTIC"/>
    <property type="match status" value="1"/>
</dbReference>
<dbReference type="InterPro" id="IPR020561">
    <property type="entry name" value="PRibGlycinamid_synth_ATP-grasp"/>
</dbReference>
<dbReference type="InterPro" id="IPR000115">
    <property type="entry name" value="PRibGlycinamide_synth"/>
</dbReference>
<evidence type="ECO:0000256" key="6">
    <source>
        <dbReference type="ARBA" id="ARBA00022741"/>
    </source>
</evidence>
<dbReference type="EC" id="6.3.4.13" evidence="4 12"/>
<dbReference type="EMBL" id="VBOU01000002">
    <property type="protein sequence ID" value="TMQ56334.1"/>
    <property type="molecule type" value="Genomic_DNA"/>
</dbReference>
<evidence type="ECO:0000256" key="4">
    <source>
        <dbReference type="ARBA" id="ARBA00013255"/>
    </source>
</evidence>
<sequence>MLVVGSGGREHALVRALHDSAEHPAVFAAPGNPGMESEATCVPIRATDLAALTGWAAREKPDLVVIGPDSALAIGLADALAKVSVPALGPVRAAARLESSKSFAKQVLQELALPTAPYRVAHSAAEAKRILAGATYPVVLKADGLAAGKGVVVAERESEAFDAIGAWMERGELGESGRVLVIEDFLRGEEASLLVLTDGERWMLFPPARDHKRAYDGDTGPNTGGMGACAPARVPSAQDAIAIARRIVDPLLAELRARGILYRGILYFGLMLTPSGPMVLEINARFGDPEAQVVLPLLDEDALPLFLAAARGSLPPDRHGTFVRYAGAAVCVVLAAPGYPKEPHTGQAIEGLNHARPHGIRFYCAGVDRRAGGFVTSGGRVLGVTARAETLERAREAAYEAVSWIRFDGMQYRRDIAAVLQPGRPIS</sequence>
<dbReference type="InterPro" id="IPR020560">
    <property type="entry name" value="PRibGlycinamide_synth_C-dom"/>
</dbReference>
<dbReference type="UniPathway" id="UPA00074">
    <property type="reaction ID" value="UER00125"/>
</dbReference>
<keyword evidence="6 13" id="KW-0547">Nucleotide-binding</keyword>
<evidence type="ECO:0000256" key="1">
    <source>
        <dbReference type="ARBA" id="ARBA00001936"/>
    </source>
</evidence>
<dbReference type="GO" id="GO:0005524">
    <property type="term" value="F:ATP binding"/>
    <property type="evidence" value="ECO:0007669"/>
    <property type="project" value="UniProtKB-UniRule"/>
</dbReference>
<dbReference type="InterPro" id="IPR037123">
    <property type="entry name" value="PRibGlycinamide_synth_C_sf"/>
</dbReference>
<protein>
    <recommendedName>
        <fullName evidence="4 12">Phosphoribosylamine--glycine ligase</fullName>
        <ecNumber evidence="4 12">6.3.4.13</ecNumber>
    </recommendedName>
    <alternativeName>
        <fullName evidence="12">GARS</fullName>
    </alternativeName>
    <alternativeName>
        <fullName evidence="10 12">Glycinamide ribonucleotide synthetase</fullName>
    </alternativeName>
    <alternativeName>
        <fullName evidence="11 12">Phosphoribosylglycinamide synthetase</fullName>
    </alternativeName>
</protein>
<evidence type="ECO:0000313" key="15">
    <source>
        <dbReference type="EMBL" id="TMQ56334.1"/>
    </source>
</evidence>
<dbReference type="Proteomes" id="UP000319829">
    <property type="component" value="Unassembled WGS sequence"/>
</dbReference>
<evidence type="ECO:0000256" key="7">
    <source>
        <dbReference type="ARBA" id="ARBA00022755"/>
    </source>
</evidence>
<feature type="domain" description="ATP-grasp" evidence="14">
    <location>
        <begin position="105"/>
        <end position="311"/>
    </location>
</feature>
<evidence type="ECO:0000256" key="10">
    <source>
        <dbReference type="ARBA" id="ARBA00042242"/>
    </source>
</evidence>
<dbReference type="SMART" id="SM01209">
    <property type="entry name" value="GARS_A"/>
    <property type="match status" value="1"/>
</dbReference>
<dbReference type="GO" id="GO:0046872">
    <property type="term" value="F:metal ion binding"/>
    <property type="evidence" value="ECO:0007669"/>
    <property type="project" value="InterPro"/>
</dbReference>
<dbReference type="InterPro" id="IPR011761">
    <property type="entry name" value="ATP-grasp"/>
</dbReference>
<accession>A0A538SYK3</accession>